<name>A0A0F9JCF6_9ZZZZ</name>
<evidence type="ECO:0000313" key="3">
    <source>
        <dbReference type="EMBL" id="KKL96717.1"/>
    </source>
</evidence>
<evidence type="ECO:0000256" key="2">
    <source>
        <dbReference type="SAM" id="Phobius"/>
    </source>
</evidence>
<gene>
    <name evidence="3" type="ORF">LCGC14_1841690</name>
</gene>
<accession>A0A0F9JCF6</accession>
<feature type="transmembrane region" description="Helical" evidence="2">
    <location>
        <begin position="149"/>
        <end position="170"/>
    </location>
</feature>
<sequence>MYDEDDDDDMGQCTRCCRCVLVALSLAFALIVVPISCVVLVTHTRVRRWEVGTANVPADGFIDIRDERTHSTAVVEAIAHIDALSPVDTFHVRVYYPPPPAVLNVKKRRQAEQWVHRLNTTADFAVLVDTVSHGAREPYVAVTENIDPAWATVGVVVSALLALTTAAVALRRSVIARRKAVAQRLALSGLDDYPSMADAMAVELEADTAAAPPYVPTAVRDASLPEPTIAAPPKSVARHQD</sequence>
<protein>
    <submittedName>
        <fullName evidence="3">Uncharacterized protein</fullName>
    </submittedName>
</protein>
<evidence type="ECO:0000256" key="1">
    <source>
        <dbReference type="SAM" id="MobiDB-lite"/>
    </source>
</evidence>
<feature type="region of interest" description="Disordered" evidence="1">
    <location>
        <begin position="222"/>
        <end position="241"/>
    </location>
</feature>
<keyword evidence="2" id="KW-0812">Transmembrane</keyword>
<dbReference type="EMBL" id="LAZR01018357">
    <property type="protein sequence ID" value="KKL96717.1"/>
    <property type="molecule type" value="Genomic_DNA"/>
</dbReference>
<comment type="caution">
    <text evidence="3">The sequence shown here is derived from an EMBL/GenBank/DDBJ whole genome shotgun (WGS) entry which is preliminary data.</text>
</comment>
<proteinExistence type="predicted"/>
<keyword evidence="2" id="KW-1133">Transmembrane helix</keyword>
<keyword evidence="2" id="KW-0472">Membrane</keyword>
<organism evidence="3">
    <name type="scientific">marine sediment metagenome</name>
    <dbReference type="NCBI Taxonomy" id="412755"/>
    <lineage>
        <taxon>unclassified sequences</taxon>
        <taxon>metagenomes</taxon>
        <taxon>ecological metagenomes</taxon>
    </lineage>
</organism>
<dbReference type="AlphaFoldDB" id="A0A0F9JCF6"/>
<feature type="transmembrane region" description="Helical" evidence="2">
    <location>
        <begin position="20"/>
        <end position="41"/>
    </location>
</feature>
<reference evidence="3" key="1">
    <citation type="journal article" date="2015" name="Nature">
        <title>Complex archaea that bridge the gap between prokaryotes and eukaryotes.</title>
        <authorList>
            <person name="Spang A."/>
            <person name="Saw J.H."/>
            <person name="Jorgensen S.L."/>
            <person name="Zaremba-Niedzwiedzka K."/>
            <person name="Martijn J."/>
            <person name="Lind A.E."/>
            <person name="van Eijk R."/>
            <person name="Schleper C."/>
            <person name="Guy L."/>
            <person name="Ettema T.J."/>
        </authorList>
    </citation>
    <scope>NUCLEOTIDE SEQUENCE</scope>
</reference>